<evidence type="ECO:0000256" key="3">
    <source>
        <dbReference type="PROSITE-ProRule" id="PRU00176"/>
    </source>
</evidence>
<evidence type="ECO:0000259" key="5">
    <source>
        <dbReference type="PROSITE" id="PS50102"/>
    </source>
</evidence>
<dbReference type="Proteomes" id="UP000245320">
    <property type="component" value="Chromosome 15"/>
</dbReference>
<evidence type="ECO:0000256" key="4">
    <source>
        <dbReference type="SAM" id="MobiDB-lite"/>
    </source>
</evidence>
<gene>
    <name evidence="7" type="primary">REXO5</name>
</gene>
<evidence type="ECO:0000313" key="7">
    <source>
        <dbReference type="RefSeq" id="XP_033697015.1"/>
    </source>
</evidence>
<dbReference type="InterPro" id="IPR012677">
    <property type="entry name" value="Nucleotide-bd_a/b_plait_sf"/>
</dbReference>
<dbReference type="SMART" id="SM00360">
    <property type="entry name" value="RRM"/>
    <property type="match status" value="2"/>
</dbReference>
<dbReference type="FunFam" id="3.30.70.330:FF:000528">
    <property type="entry name" value="RNA exonuclease 5"/>
    <property type="match status" value="1"/>
</dbReference>
<dbReference type="GO" id="GO:0003723">
    <property type="term" value="F:RNA binding"/>
    <property type="evidence" value="ECO:0007669"/>
    <property type="project" value="UniProtKB-UniRule"/>
</dbReference>
<accession>A0A6J3Q3T3</accession>
<dbReference type="FunFam" id="3.30.70.330:FF:000358">
    <property type="entry name" value="RNA exonuclease 5 isoform X1"/>
    <property type="match status" value="1"/>
</dbReference>
<dbReference type="SUPFAM" id="SSF54928">
    <property type="entry name" value="RNA-binding domain, RBD"/>
    <property type="match status" value="1"/>
</dbReference>
<dbReference type="InterPro" id="IPR047021">
    <property type="entry name" value="REXO1/3/4-like"/>
</dbReference>
<protein>
    <submittedName>
        <fullName evidence="7">RNA exonuclease 5 isoform X4</fullName>
    </submittedName>
</protein>
<dbReference type="AlphaFoldDB" id="A0A6J3Q3T3"/>
<feature type="region of interest" description="Disordered" evidence="4">
    <location>
        <begin position="1"/>
        <end position="24"/>
    </location>
</feature>
<feature type="compositionally biased region" description="Basic residues" evidence="4">
    <location>
        <begin position="10"/>
        <end position="22"/>
    </location>
</feature>
<dbReference type="InterPro" id="IPR000504">
    <property type="entry name" value="RRM_dom"/>
</dbReference>
<dbReference type="Pfam" id="PF00076">
    <property type="entry name" value="RRM_1"/>
    <property type="match status" value="1"/>
</dbReference>
<dbReference type="PROSITE" id="PS50102">
    <property type="entry name" value="RRM"/>
    <property type="match status" value="1"/>
</dbReference>
<evidence type="ECO:0000256" key="2">
    <source>
        <dbReference type="ARBA" id="ARBA00022801"/>
    </source>
</evidence>
<dbReference type="Gene3D" id="3.30.70.330">
    <property type="match status" value="2"/>
</dbReference>
<proteinExistence type="predicted"/>
<dbReference type="CTD" id="81691"/>
<dbReference type="Gene3D" id="3.30.420.10">
    <property type="entry name" value="Ribonuclease H-like superfamily/Ribonuclease H"/>
    <property type="match status" value="1"/>
</dbReference>
<feature type="domain" description="RRM" evidence="5">
    <location>
        <begin position="429"/>
        <end position="503"/>
    </location>
</feature>
<keyword evidence="3" id="KW-0694">RNA-binding</keyword>
<evidence type="ECO:0000256" key="1">
    <source>
        <dbReference type="ARBA" id="ARBA00022722"/>
    </source>
</evidence>
<dbReference type="InterPro" id="IPR036397">
    <property type="entry name" value="RNaseH_sf"/>
</dbReference>
<name>A0A6J3Q3T3_TURTR</name>
<evidence type="ECO:0000313" key="6">
    <source>
        <dbReference type="Proteomes" id="UP000245320"/>
    </source>
</evidence>
<dbReference type="SUPFAM" id="SSF53098">
    <property type="entry name" value="Ribonuclease H-like"/>
    <property type="match status" value="1"/>
</dbReference>
<dbReference type="InterPro" id="IPR035979">
    <property type="entry name" value="RBD_domain_sf"/>
</dbReference>
<reference evidence="7" key="1">
    <citation type="submission" date="2025-08" db="UniProtKB">
        <authorList>
            <consortium name="RefSeq"/>
        </authorList>
    </citation>
    <scope>IDENTIFICATION</scope>
    <source>
        <tissue evidence="7">Spleen</tissue>
    </source>
</reference>
<keyword evidence="1" id="KW-0540">Nuclease</keyword>
<dbReference type="GO" id="GO:0005634">
    <property type="term" value="C:nucleus"/>
    <property type="evidence" value="ECO:0007669"/>
    <property type="project" value="TreeGrafter"/>
</dbReference>
<dbReference type="GO" id="GO:0004527">
    <property type="term" value="F:exonuclease activity"/>
    <property type="evidence" value="ECO:0007669"/>
    <property type="project" value="UniProtKB-KW"/>
</dbReference>
<keyword evidence="2" id="KW-0378">Hydrolase</keyword>
<dbReference type="PANTHER" id="PTHR12801:SF82">
    <property type="entry name" value="RNA EXONUCLEASE 5"/>
    <property type="match status" value="1"/>
</dbReference>
<dbReference type="PANTHER" id="PTHR12801">
    <property type="entry name" value="RNA EXONUCLEASE REXO1 / RECO3 FAMILY MEMBER-RELATED"/>
    <property type="match status" value="1"/>
</dbReference>
<dbReference type="InterPro" id="IPR012337">
    <property type="entry name" value="RNaseH-like_sf"/>
</dbReference>
<keyword evidence="7" id="KW-0269">Exonuclease</keyword>
<keyword evidence="6" id="KW-1185">Reference proteome</keyword>
<dbReference type="RefSeq" id="XP_033697015.1">
    <property type="nucleotide sequence ID" value="XM_033841124.1"/>
</dbReference>
<organism evidence="6 7">
    <name type="scientific">Tursiops truncatus</name>
    <name type="common">Atlantic bottle-nosed dolphin</name>
    <name type="synonym">Delphinus truncatus</name>
    <dbReference type="NCBI Taxonomy" id="9739"/>
    <lineage>
        <taxon>Eukaryota</taxon>
        <taxon>Metazoa</taxon>
        <taxon>Chordata</taxon>
        <taxon>Craniata</taxon>
        <taxon>Vertebrata</taxon>
        <taxon>Euteleostomi</taxon>
        <taxon>Mammalia</taxon>
        <taxon>Eutheria</taxon>
        <taxon>Laurasiatheria</taxon>
        <taxon>Artiodactyla</taxon>
        <taxon>Whippomorpha</taxon>
        <taxon>Cetacea</taxon>
        <taxon>Odontoceti</taxon>
        <taxon>Delphinidae</taxon>
        <taxon>Tursiops</taxon>
    </lineage>
</organism>
<sequence length="694" mass="78015">MEPEKERTGRTPKKGRKRRRLPNKLVGASEVMRDRWDLEERQQPEAKKACLSTILLSDTREITHGQLCELLKYAVLGKSSVPKPSWCQLFHQNHLNNVVVVILQGMSQLHFYRFYLEFGLLRKAFRHKFCLPPPSSDFLADIIGLQKKQIIGDLPKGMEGSLPSSSSEVSINLQNDPIVKKYGSKKVSLTRCLLTKEEMKTYHFPLQGFPDCENFVPIKCCGSITNNSPLFGLDCEMCLTSKGRELTRISLVAEGGCCVMDELVKPDNKIVDYLTRKDIQCPDRFGHDATEDARTALELAQYFLKYGPKKIAELNLEALASHQELEAAGLEPRNTAEVVQQLNTSVLECLDSVGQKLLFLTREADATEISSSKNCQTIKCLSNKEVLEQARVEVPLFTFSIVQFSLEPFPPNLSEEMSKRMKIKWMEMSTVYAGPFSKNCNLRALNRLFESFGPVLSVTLTLESHQPHLCIQYEVLEGAQLAIESLDGSLVEGTCIKVQRPVTELTLDCDILVNELEQDSENRGTIYLSGVSETFKEHLLQQSSLFLGLEALILPKDLKNGKQKNYCFLRFKTFGSAHRALGILTGKNWKLKGRHALTPRHLHSWLRGLPPESRPPGLRVIPPPSEQEAVQMLNLDHPKIAAWRWGRKIGKLYHSLCSGTLCLILLPGTESTHGSLSGLGLMGIKDEEESNILN</sequence>